<feature type="compositionally biased region" description="Basic and acidic residues" evidence="2">
    <location>
        <begin position="166"/>
        <end position="179"/>
    </location>
</feature>
<dbReference type="Gene3D" id="3.80.10.10">
    <property type="entry name" value="Ribonuclease Inhibitor"/>
    <property type="match status" value="8"/>
</dbReference>
<dbReference type="SUPFAM" id="SSF50630">
    <property type="entry name" value="Acid proteases"/>
    <property type="match status" value="1"/>
</dbReference>
<evidence type="ECO:0000259" key="3">
    <source>
        <dbReference type="PROSITE" id="PS50181"/>
    </source>
</evidence>
<feature type="domain" description="F-box" evidence="3">
    <location>
        <begin position="3981"/>
        <end position="4027"/>
    </location>
</feature>
<dbReference type="InterPro" id="IPR001969">
    <property type="entry name" value="Aspartic_peptidase_AS"/>
</dbReference>
<dbReference type="Pfam" id="PF12937">
    <property type="entry name" value="F-box-like"/>
    <property type="match status" value="2"/>
</dbReference>
<evidence type="ECO:0000256" key="2">
    <source>
        <dbReference type="SAM" id="MobiDB-lite"/>
    </source>
</evidence>
<evidence type="ECO:0000313" key="5">
    <source>
        <dbReference type="Proteomes" id="UP000310200"/>
    </source>
</evidence>
<gene>
    <name evidence="4" type="ORF">DBV15_04158</name>
</gene>
<dbReference type="GO" id="GO:0004190">
    <property type="term" value="F:aspartic-type endopeptidase activity"/>
    <property type="evidence" value="ECO:0007669"/>
    <property type="project" value="InterPro"/>
</dbReference>
<dbReference type="GO" id="GO:0031146">
    <property type="term" value="P:SCF-dependent proteasomal ubiquitin-dependent protein catabolic process"/>
    <property type="evidence" value="ECO:0007669"/>
    <property type="project" value="TreeGrafter"/>
</dbReference>
<evidence type="ECO:0000256" key="1">
    <source>
        <dbReference type="ARBA" id="ARBA00022786"/>
    </source>
</evidence>
<dbReference type="Proteomes" id="UP000310200">
    <property type="component" value="Unassembled WGS sequence"/>
</dbReference>
<dbReference type="InterPro" id="IPR057207">
    <property type="entry name" value="FBXL15_LRR"/>
</dbReference>
<dbReference type="SUPFAM" id="SSF81383">
    <property type="entry name" value="F-box domain"/>
    <property type="match status" value="3"/>
</dbReference>
<dbReference type="PANTHER" id="PTHR13318">
    <property type="entry name" value="PARTNER OF PAIRED, ISOFORM B-RELATED"/>
    <property type="match status" value="1"/>
</dbReference>
<name>A0A4S2KWP5_9HYME</name>
<dbReference type="CDD" id="cd00303">
    <property type="entry name" value="retropepsin_like"/>
    <property type="match status" value="1"/>
</dbReference>
<dbReference type="SMART" id="SM00256">
    <property type="entry name" value="FBOX"/>
    <property type="match status" value="4"/>
</dbReference>
<keyword evidence="5" id="KW-1185">Reference proteome</keyword>
<feature type="region of interest" description="Disordered" evidence="2">
    <location>
        <begin position="161"/>
        <end position="189"/>
    </location>
</feature>
<dbReference type="Pfam" id="PF25372">
    <property type="entry name" value="DUF7885"/>
    <property type="match status" value="2"/>
</dbReference>
<reference evidence="4 5" key="1">
    <citation type="journal article" date="2019" name="Philos. Trans. R. Soc. Lond., B, Biol. Sci.">
        <title>Ant behaviour and brain gene expression of defending hosts depend on the ecological success of the intruding social parasite.</title>
        <authorList>
            <person name="Kaur R."/>
            <person name="Stoldt M."/>
            <person name="Jongepier E."/>
            <person name="Feldmeyer B."/>
            <person name="Menzel F."/>
            <person name="Bornberg-Bauer E."/>
            <person name="Foitzik S."/>
        </authorList>
    </citation>
    <scope>NUCLEOTIDE SEQUENCE [LARGE SCALE GENOMIC DNA]</scope>
    <source>
        <tissue evidence="4">Whole body</tissue>
    </source>
</reference>
<dbReference type="PROSITE" id="PS00141">
    <property type="entry name" value="ASP_PROTEASE"/>
    <property type="match status" value="1"/>
</dbReference>
<dbReference type="STRING" id="300112.A0A4S2KWP5"/>
<accession>A0A4S2KWP5</accession>
<dbReference type="PROSITE" id="PS50181">
    <property type="entry name" value="FBOX"/>
    <property type="match status" value="4"/>
</dbReference>
<dbReference type="EMBL" id="QBLH01000678">
    <property type="protein sequence ID" value="TGZ54410.1"/>
    <property type="molecule type" value="Genomic_DNA"/>
</dbReference>
<dbReference type="GO" id="GO:0019005">
    <property type="term" value="C:SCF ubiquitin ligase complex"/>
    <property type="evidence" value="ECO:0007669"/>
    <property type="project" value="TreeGrafter"/>
</dbReference>
<sequence length="4116" mass="475381">MPYPGVPMITMEFGKCKVRALVDTGSQITAITRDCYRQLMDSGEEIEIVPIKRFRLRGAFTERGTAVTSKARITGRYQKEEFTHEYCIVETLAYDILLGIDFQVKHRMRMECEKDVKIQFREPIKPDRTMSSITVEKATSQLQEAIIGETIRRIDGTGDVEATTESIRDHTRRTSDSREWNGACAGPNSRVGKAERIEERELEKVSEQAVCSTPNSHWAAMTDEHNGTPPVPLGEIPIDELTPEQRHLRIRAASRTLNAHRRYLSQQRLANEVLEGAERFVGRIPPNQTYTHEQAQQQRDILRGLLQKMTDCSRMSGNLVQIMPNVRVRSDIPGDGDVAGVNIMTSARWPYREDGTRRPFRVTIDFQDGQARAQTSLIEGEAERHPAPTWRVDEQDGVMVARDQQAEATRATTPIYCTRDKYYKPEEVQMLYSGASIDMPHILRKIPGISNVYVAEKAVGVAIAPLANDYVYPVIPTRQTMHKVSISPWQNRDFMKRRIFCTVALHTWKQTTSENKYIDIEFHEAVYPIRVCIYELYSPGSVIQICAQDSNNQWIQLWDESSQIVPPTSRLFSPPLSHQCNFKTKMLRLVFKDNSSASYTKLDAVMLIGTSELILSRNPNESLTNLLKKINCMYSPYHEEIHNLTADLKSAHLDIVHLQQNFPEYCVIYKSDVKRVSYKSNFKHKKVSQEVISGYVQPLGQKYSRRILLKSYSNYAKRMKLFSDESKELSSYSLSALPNEILLQIFKNLDLATFDRVRELNNRRFNNLLQDPELYTCLNMRFITRNESMRTIFCSFTALCKYLRQLDLTGSNFDVNDFINFLDNCGRHLTHLRLSNCKSVDSHALLKISEVCKNLKVLDLHNCLIDDEGFSYLERLNGLENLNLWNTCIKTQRLCKILQKNQRMRELHLTSPVTNIDAVAIELRNSCHNLEAIYLPFTCDLTSQGLNVLSDCKNLRKVQLSVFECTNDSLDRLLSSCQRLEEIFLRYIVLTDRNLELLAQCRNLKKLYFDYVTHKTPDKYSVILEQCPKLQEFYLILCNINIEFHEAVYPIRVCIYEIYNPGIIIQICAQDSDNKEWIQLWNESSHIVPPTLRLFSPPLSHTCNFKTKILRLIFKQFSSPASYTKLDAVMLIGTSKLIISRNPNESLTNLLKRINCMYSPHHEEVHNLTADLKSAYLDIVHLQKKFPKYCVIYKNNVRRVSYKSNFKHKKVSQEVIPGYVQPLGQKYSRRILLKSCSNYEKDMKLSSNESKELSRCSLSDLPACLTHLRFNGCESVDSRVLLKISEICKNLKELDLKDCFRIDGEGFSYLERLSDLEHLSLCYTCIKTQHLCKILQKNQQIQLRNSRPNLEVIDLSSAFSLTSHDLNALADCKNLRKVRFSLYECTDDNLDRLLSSCQHLEEIFLHYIVLTDRNLELLAQCKNLKKLYLLNINYDKPDKYSVIFKQCSKLQDFYLIFYIEFHEAVYPVRVCIYEIYNPGSIIQICAQDSNNKEWIQLWNESSQIVPPTSRLFSPPLSHPYNFKTKMLRLVFKESSYKTYTKLDAVMLIGTSDLILSRNPNESLTNLLKKINCMYSPHHDDVDNLTADLKSANLDIVHLQQNFPKYCTICNSDVKRTSYKNNLRHKEVPQEVITGYVQPFGQRYSRQLDLNGCFGIDDEGFSHLEKLKGLEHLNLCGTCITTERLCKILQNNQRMRELHSGSTHIISPDAVAIELASSCRDLEVINSLEVRHLTSQGINALADCKNLRKVKLRLAIPNPRMSYGHQKDNSGYNNFSEHPNLIMLNSCCKFAVISTRKKHERLSTCWYMLLHVFLTDDDIRPYPDSNVSALLLACCRQHSSNLLTNADSANSVATILRENMTTHNQSSYCESCSRYPYVGRVSIGEKESVDFIYQFVTKRFVTTNHRNLSVFHTAPDIIGPPKFQNYGELFHPSCSFGRKYVEVCVFPGIICYCPAQNIEFHEAVYPIRVCIYEIYNPGRVTQIWAQNSTNNQWFQLWEESSQIVSPTARLFSPPLSHPCNFKTKMLRLIFKQYSSPASYSKLDAVLLIGSSDLILPKNPNESLSDLLKRINSMYTPHHEEVHNLTADLRSAHLDIVHLQRNFPEYCVIYKSEIRRITYKSNLKRKKASQEIIPVYVQPLEQKYLRPILSKSYSNCVNSMKLSSDKSKELSRCSLSALPNEILLKILKNLDLTTLCSMSHIDERFKNLTQDPELYTCLNMRFISTGNESMRSIFRSFTVLCKYLRQLDLTGSDFDVMDLINFLHNCGRRLTHLRLSICKSVDSPVLLEISEICKNLKELDLSHCPRIDDKGFSYLERLNGLENLNLCKTCIKAQHLCKILRKNPRMRELHLMFSGDDLCINIDAVLMELRNSCHFLEVIYLPYICDLTSQGLNALTDCKNLRKVKLPELSCPITDSLNRLLSSIQRLEEICLRFVDLTDRNLELLAQCKNLKMLYFLRRENMTTHNQPSYCESCSRYPYVGRVSIGEKESVDFIYQFVTKRFVTTNYRNLSVFHTASDIIGPPKFLNYGELFHPSCSFGGKYVERKDGIDISISPWQYIDSVRSVINRYAASCYSRQGNDDEYIDIEFHEAVYPIRVCISEIYNPGRVTEIWAQDSINNQWFQLWEKSPQIVPPTARLFSPPLSHPCNFKTKMLRLIFKQCSSPASYSKLDAVLLIGSSDLILSKNPNESLSNLLKRINSMYTPQYKEVYNLTADLKSAHLDIVHLQRNFSEYCVIYKSEIRRINYKSNLKHKKASQEVIPGYVQLFGQKYSRHILLKSYSNYAKRMKLFSDEPKELSRCSLSVLPNEILLKILKNMDLMTLCFMKYVDKRFNNLIQDPELYTCLNMQLITRNESMHTIFRYFSTKCNYLRQLDLTECNFRVYDFINFLDNCGRRLTHLRLSNCKSVNSPVLFKISEICKNLKELDLSRCSRIDDKAFSYLERLNGLEHLRLCKTHIKTRYLCKILQKNQRMRELHFSTRGALINIDTVLMELRNSCHNLEVIFLPALYDLTSQGLNALADCKNLRKVTFPQFARSITDNSLDRLLSSCQCLEEICLQIIVLTDRILKLLAQCKNLKKLYFLRRAENMTTHNQSIYCNSCSRYPYVGRVSVGEEDRVDFIYQFVKKRFLTSANSRNVSIFRTAPDIIGPPKFQNYGQLFHLPIFFGGVQSFLVCVFSGTISAVVLYKRKQDDADISISLWHNKNSKRTFIDLITTNLGQTTSENKYIDIEFHEAVYPIRVCIYEIYNPGSVIQILAQDFKNHWFKLWDGSSQIVPSKSRLFFPPLSHPCNFKTKMLRLVFKNSSHKSSIKLDAVMLIGSSDLILSRNPNESLSNLLKRINSMYSPHHDDVHNLTADLKSAHLDIVHLQRNFPEYCVICKSDIRSVSYKSNLKHREASQEIIPGYVQPLGQRYSRHILLKSHLNYAKRIKRSSDKSKELSLRSNFDVNDFINFLDNCGRHLTHLRLRNCKFVNRHALLKISEVCKNLKELDLCWSYCVGNEGFSYLERLNDLEHLDLCGTFIKTQHLCKILRKNQRMRELHLGPRLNHLDLDAVAIELGNSCHNLEAISVIRNLTPQGLNSLADCKNLRKVRLCLNTTVFFILDQDWLARYRVTTQGGARIDMKLINRTVNVTLTKLSPLSAHKGLLDPVWNLTGYAPFAMGGPFSLLVINNRTKSLAMFTGKKDESVNFIYQFVKKRFLTSANSRNVSIFRTAPDIIGPPKFQNYGQLFHLPIFFGGCLRKDDADISISQWQNKDSIRTITDLIAINLCQTTSENKYIDIEFHEAVYPIRVCIYELYNPGSVIQICAQDSNNQWIQLWDGSSQIVPPKSRLFSPPLSHPCYFKTKMLRLFFKDNSPVSYTQLDAVMFIGTSELIFSRNPNENLTNLLKRINSMYSPHHDDVHNLTADLKSAHLDIVHLQRNLPEYCVISNSKINRITYKSNLKRKRASQELNNHSNCVNSMKLSSDESKELSPCNLSAHVASSCSLSALPDEVLLIILKNLDLTTLCSMSHVDERFKNLTQDPELYTRLNMRCVTDKITSIEFHGLTAIFKYLRQLDLTASNFDVTDFINFLHNCGRRLTHLRLNDCKSVNSRALLKISKICKNLKGMHNWIYVVVIA</sequence>
<dbReference type="SUPFAM" id="SSF52047">
    <property type="entry name" value="RNI-like"/>
    <property type="match status" value="6"/>
</dbReference>
<dbReference type="InterPro" id="IPR001810">
    <property type="entry name" value="F-box_dom"/>
</dbReference>
<dbReference type="SMART" id="SM00367">
    <property type="entry name" value="LRR_CC"/>
    <property type="match status" value="16"/>
</dbReference>
<dbReference type="PANTHER" id="PTHR13318:SF190">
    <property type="entry name" value="PARTNER OF PAIRED, ISOFORM B"/>
    <property type="match status" value="1"/>
</dbReference>
<feature type="domain" description="F-box" evidence="3">
    <location>
        <begin position="2170"/>
        <end position="2216"/>
    </location>
</feature>
<feature type="domain" description="F-box" evidence="3">
    <location>
        <begin position="2797"/>
        <end position="2843"/>
    </location>
</feature>
<protein>
    <recommendedName>
        <fullName evidence="3">F-box domain-containing protein</fullName>
    </recommendedName>
</protein>
<keyword evidence="1" id="KW-0833">Ubl conjugation pathway</keyword>
<dbReference type="InterPro" id="IPR036047">
    <property type="entry name" value="F-box-like_dom_sf"/>
</dbReference>
<dbReference type="Pfam" id="PF00646">
    <property type="entry name" value="F-box"/>
    <property type="match status" value="1"/>
</dbReference>
<evidence type="ECO:0000313" key="4">
    <source>
        <dbReference type="EMBL" id="TGZ54410.1"/>
    </source>
</evidence>
<feature type="domain" description="F-box" evidence="3">
    <location>
        <begin position="731"/>
        <end position="778"/>
    </location>
</feature>
<dbReference type="InterPro" id="IPR032675">
    <property type="entry name" value="LRR_dom_sf"/>
</dbReference>
<dbReference type="Gene3D" id="2.40.70.10">
    <property type="entry name" value="Acid Proteases"/>
    <property type="match status" value="1"/>
</dbReference>
<comment type="caution">
    <text evidence="4">The sequence shown here is derived from an EMBL/GenBank/DDBJ whole genome shotgun (WGS) entry which is preliminary data.</text>
</comment>
<organism evidence="4 5">
    <name type="scientific">Temnothorax longispinosus</name>
    <dbReference type="NCBI Taxonomy" id="300112"/>
    <lineage>
        <taxon>Eukaryota</taxon>
        <taxon>Metazoa</taxon>
        <taxon>Ecdysozoa</taxon>
        <taxon>Arthropoda</taxon>
        <taxon>Hexapoda</taxon>
        <taxon>Insecta</taxon>
        <taxon>Pterygota</taxon>
        <taxon>Neoptera</taxon>
        <taxon>Endopterygota</taxon>
        <taxon>Hymenoptera</taxon>
        <taxon>Apocrita</taxon>
        <taxon>Aculeata</taxon>
        <taxon>Formicoidea</taxon>
        <taxon>Formicidae</taxon>
        <taxon>Myrmicinae</taxon>
        <taxon>Temnothorax</taxon>
    </lineage>
</organism>
<dbReference type="InterPro" id="IPR006553">
    <property type="entry name" value="Leu-rich_rpt_Cys-con_subtyp"/>
</dbReference>
<dbReference type="InterPro" id="IPR021109">
    <property type="entry name" value="Peptidase_aspartic_dom_sf"/>
</dbReference>
<proteinExistence type="predicted"/>